<dbReference type="EMBL" id="LKAQ01000004">
    <property type="protein sequence ID" value="OIQ51159.1"/>
    <property type="molecule type" value="Genomic_DNA"/>
</dbReference>
<keyword evidence="1" id="KW-0059">Arsenical resistance</keyword>
<evidence type="ECO:0000259" key="2">
    <source>
        <dbReference type="SMART" id="SM00226"/>
    </source>
</evidence>
<dbReference type="InterPro" id="IPR036196">
    <property type="entry name" value="Ptyr_pPase_sf"/>
</dbReference>
<proteinExistence type="predicted"/>
<reference evidence="3 4" key="1">
    <citation type="submission" date="2015-09" db="EMBL/GenBank/DDBJ databases">
        <title>Genome of Desulfovibrio dechloracetivorans BerOc1, a mercury methylating strain isolated from highly hydrocarbons and metals contaminated coastal sediments.</title>
        <authorList>
            <person name="Goni Urriza M."/>
            <person name="Gassie C."/>
            <person name="Bouchez O."/>
            <person name="Klopp C."/>
            <person name="Ranchou-Peyruse A."/>
            <person name="Remy G."/>
        </authorList>
    </citation>
    <scope>NUCLEOTIDE SEQUENCE [LARGE SCALE GENOMIC DNA]</scope>
    <source>
        <strain evidence="3 4">BerOc1</strain>
    </source>
</reference>
<dbReference type="CDD" id="cd16345">
    <property type="entry name" value="LMWP_ArsC"/>
    <property type="match status" value="1"/>
</dbReference>
<dbReference type="PANTHER" id="PTHR43428:SF1">
    <property type="entry name" value="ARSENATE REDUCTASE"/>
    <property type="match status" value="1"/>
</dbReference>
<dbReference type="SUPFAM" id="SSF52788">
    <property type="entry name" value="Phosphotyrosine protein phosphatases I"/>
    <property type="match status" value="1"/>
</dbReference>
<dbReference type="Gene3D" id="3.40.50.2300">
    <property type="match status" value="1"/>
</dbReference>
<dbReference type="EC" id="2.8.4.2" evidence="3"/>
<dbReference type="AlphaFoldDB" id="A0A1J5ND50"/>
<sequence>MDKVLFVCVHNSARSQMAEAFLNAFGGGGFVAESAGFEPTEINPLVVEVMKEEGIDLSGKKTQSVFDLYKEGRIFSYVITVCEESVEKECPVYPGMTHRLHLPFPDPAKARGSHEEKLAQVRAIRDRIKAVVYEFLEWARSGDVKKLSDFWEIRPVG</sequence>
<gene>
    <name evidence="3" type="primary">arsC2_2</name>
    <name evidence="3" type="ORF">BerOc1_03104</name>
</gene>
<dbReference type="GO" id="GO:0046685">
    <property type="term" value="P:response to arsenic-containing substance"/>
    <property type="evidence" value="ECO:0007669"/>
    <property type="project" value="UniProtKB-KW"/>
</dbReference>
<dbReference type="OrthoDB" id="9784339at2"/>
<keyword evidence="3" id="KW-0808">Transferase</keyword>
<comment type="caution">
    <text evidence="3">The sequence shown here is derived from an EMBL/GenBank/DDBJ whole genome shotgun (WGS) entry which is preliminary data.</text>
</comment>
<organism evidence="3 4">
    <name type="scientific">Pseudodesulfovibrio hydrargyri</name>
    <dbReference type="NCBI Taxonomy" id="2125990"/>
    <lineage>
        <taxon>Bacteria</taxon>
        <taxon>Pseudomonadati</taxon>
        <taxon>Thermodesulfobacteriota</taxon>
        <taxon>Desulfovibrionia</taxon>
        <taxon>Desulfovibrionales</taxon>
        <taxon>Desulfovibrionaceae</taxon>
    </lineage>
</organism>
<protein>
    <submittedName>
        <fullName evidence="3">Arsenate-mycothiol transferase ArsC2</fullName>
        <ecNumber evidence="3">2.8.4.2</ecNumber>
    </submittedName>
</protein>
<dbReference type="InterPro" id="IPR023485">
    <property type="entry name" value="Ptyr_pPase"/>
</dbReference>
<dbReference type="Proteomes" id="UP000181901">
    <property type="component" value="Unassembled WGS sequence"/>
</dbReference>
<dbReference type="GO" id="GO:0102100">
    <property type="term" value="F:mycothiol-arsenate ligase activity"/>
    <property type="evidence" value="ECO:0007669"/>
    <property type="project" value="UniProtKB-EC"/>
</dbReference>
<evidence type="ECO:0000313" key="4">
    <source>
        <dbReference type="Proteomes" id="UP000181901"/>
    </source>
</evidence>
<accession>A0A1J5ND50</accession>
<dbReference type="RefSeq" id="WP_071546536.1">
    <property type="nucleotide sequence ID" value="NZ_LKAQ01000004.1"/>
</dbReference>
<dbReference type="Pfam" id="PF01451">
    <property type="entry name" value="LMWPc"/>
    <property type="match status" value="1"/>
</dbReference>
<evidence type="ECO:0000256" key="1">
    <source>
        <dbReference type="ARBA" id="ARBA00022849"/>
    </source>
</evidence>
<dbReference type="SMART" id="SM00226">
    <property type="entry name" value="LMWPc"/>
    <property type="match status" value="1"/>
</dbReference>
<evidence type="ECO:0000313" key="3">
    <source>
        <dbReference type="EMBL" id="OIQ51159.1"/>
    </source>
</evidence>
<feature type="domain" description="Phosphotyrosine protein phosphatase I" evidence="2">
    <location>
        <begin position="2"/>
        <end position="138"/>
    </location>
</feature>
<dbReference type="PANTHER" id="PTHR43428">
    <property type="entry name" value="ARSENATE REDUCTASE"/>
    <property type="match status" value="1"/>
</dbReference>
<keyword evidence="4" id="KW-1185">Reference proteome</keyword>
<name>A0A1J5ND50_9BACT</name>